<name>A6DTV7_9BACT</name>
<dbReference type="EMBL" id="ABCK01000042">
    <property type="protein sequence ID" value="EDM24926.1"/>
    <property type="molecule type" value="Genomic_DNA"/>
</dbReference>
<dbReference type="SUPFAM" id="SSF48013">
    <property type="entry name" value="NusB-like"/>
    <property type="match status" value="1"/>
</dbReference>
<keyword evidence="4 6" id="KW-0805">Transcription regulation</keyword>
<organism evidence="8 9">
    <name type="scientific">Lentisphaera araneosa HTCC2155</name>
    <dbReference type="NCBI Taxonomy" id="313628"/>
    <lineage>
        <taxon>Bacteria</taxon>
        <taxon>Pseudomonadati</taxon>
        <taxon>Lentisphaerota</taxon>
        <taxon>Lentisphaeria</taxon>
        <taxon>Lentisphaerales</taxon>
        <taxon>Lentisphaeraceae</taxon>
        <taxon>Lentisphaera</taxon>
    </lineage>
</organism>
<gene>
    <name evidence="6" type="primary">nusB</name>
    <name evidence="8" type="ORF">LNTAR_04056</name>
</gene>
<reference evidence="8 9" key="1">
    <citation type="journal article" date="2010" name="J. Bacteriol.">
        <title>Genome sequence of Lentisphaera araneosa HTCC2155T, the type species of the order Lentisphaerales in the phylum Lentisphaerae.</title>
        <authorList>
            <person name="Thrash J.C."/>
            <person name="Cho J.C."/>
            <person name="Vergin K.L."/>
            <person name="Morris R.M."/>
            <person name="Giovannoni S.J."/>
        </authorList>
    </citation>
    <scope>NUCLEOTIDE SEQUENCE [LARGE SCALE GENOMIC DNA]</scope>
    <source>
        <strain evidence="8 9">HTCC2155</strain>
    </source>
</reference>
<proteinExistence type="inferred from homology"/>
<keyword evidence="9" id="KW-1185">Reference proteome</keyword>
<dbReference type="STRING" id="313628.LNTAR_04056"/>
<dbReference type="PANTHER" id="PTHR11078:SF3">
    <property type="entry name" value="ANTITERMINATION NUSB DOMAIN-CONTAINING PROTEIN"/>
    <property type="match status" value="1"/>
</dbReference>
<dbReference type="InterPro" id="IPR035926">
    <property type="entry name" value="NusB-like_sf"/>
</dbReference>
<evidence type="ECO:0000256" key="4">
    <source>
        <dbReference type="ARBA" id="ARBA00023015"/>
    </source>
</evidence>
<dbReference type="NCBIfam" id="TIGR01951">
    <property type="entry name" value="nusB"/>
    <property type="match status" value="1"/>
</dbReference>
<dbReference type="Pfam" id="PF01029">
    <property type="entry name" value="NusB"/>
    <property type="match status" value="1"/>
</dbReference>
<dbReference type="Proteomes" id="UP000004947">
    <property type="component" value="Unassembled WGS sequence"/>
</dbReference>
<comment type="caution">
    <text evidence="8">The sequence shown here is derived from an EMBL/GenBank/DDBJ whole genome shotgun (WGS) entry which is preliminary data.</text>
</comment>
<dbReference type="RefSeq" id="WP_007281249.1">
    <property type="nucleotide sequence ID" value="NZ_ABCK01000042.1"/>
</dbReference>
<evidence type="ECO:0000256" key="3">
    <source>
        <dbReference type="ARBA" id="ARBA00022884"/>
    </source>
</evidence>
<dbReference type="Gene3D" id="1.10.940.10">
    <property type="entry name" value="NusB-like"/>
    <property type="match status" value="1"/>
</dbReference>
<evidence type="ECO:0000313" key="8">
    <source>
        <dbReference type="EMBL" id="EDM24926.1"/>
    </source>
</evidence>
<keyword evidence="3 6" id="KW-0694">RNA-binding</keyword>
<feature type="domain" description="NusB/RsmB/TIM44" evidence="7">
    <location>
        <begin position="14"/>
        <end position="141"/>
    </location>
</feature>
<evidence type="ECO:0000256" key="6">
    <source>
        <dbReference type="HAMAP-Rule" id="MF_00073"/>
    </source>
</evidence>
<keyword evidence="5 6" id="KW-0804">Transcription</keyword>
<dbReference type="InterPro" id="IPR006027">
    <property type="entry name" value="NusB_RsmB_TIM44"/>
</dbReference>
<keyword evidence="2 6" id="KW-0889">Transcription antitermination</keyword>
<evidence type="ECO:0000256" key="5">
    <source>
        <dbReference type="ARBA" id="ARBA00023163"/>
    </source>
</evidence>
<dbReference type="PANTHER" id="PTHR11078">
    <property type="entry name" value="N UTILIZATION SUBSTANCE PROTEIN B-RELATED"/>
    <property type="match status" value="1"/>
</dbReference>
<dbReference type="GO" id="GO:0003723">
    <property type="term" value="F:RNA binding"/>
    <property type="evidence" value="ECO:0007669"/>
    <property type="project" value="UniProtKB-UniRule"/>
</dbReference>
<comment type="similarity">
    <text evidence="1 6">Belongs to the NusB family.</text>
</comment>
<sequence length="156" mass="17979">MSKKIKRNPRSLGRKWALQYLYQSDIAKLEFQEEEFALFIDQIENAPSAPNEHESSKGFAFAREIIQGVLDKVKEIDAYITEEAKNWKIDRMATTDRNVLRIAVFELMEIKSNHPVVIVNEAVELAKTFGNTDSFKFVNGIGDTLARKLRPEEMEK</sequence>
<dbReference type="InterPro" id="IPR011605">
    <property type="entry name" value="NusB_fam"/>
</dbReference>
<evidence type="ECO:0000259" key="7">
    <source>
        <dbReference type="Pfam" id="PF01029"/>
    </source>
</evidence>
<dbReference type="HAMAP" id="MF_00073">
    <property type="entry name" value="NusB"/>
    <property type="match status" value="1"/>
</dbReference>
<dbReference type="GO" id="GO:0031564">
    <property type="term" value="P:transcription antitermination"/>
    <property type="evidence" value="ECO:0007669"/>
    <property type="project" value="UniProtKB-KW"/>
</dbReference>
<dbReference type="OrthoDB" id="9811381at2"/>
<dbReference type="GO" id="GO:0005829">
    <property type="term" value="C:cytosol"/>
    <property type="evidence" value="ECO:0007669"/>
    <property type="project" value="TreeGrafter"/>
</dbReference>
<evidence type="ECO:0000256" key="1">
    <source>
        <dbReference type="ARBA" id="ARBA00005952"/>
    </source>
</evidence>
<accession>A6DTV7</accession>
<dbReference type="GO" id="GO:0006353">
    <property type="term" value="P:DNA-templated transcription termination"/>
    <property type="evidence" value="ECO:0007669"/>
    <property type="project" value="UniProtKB-UniRule"/>
</dbReference>
<dbReference type="AlphaFoldDB" id="A6DTV7"/>
<comment type="function">
    <text evidence="6">Involved in transcription antitermination. Required for transcription of ribosomal RNA (rRNA) genes. Binds specifically to the boxA antiterminator sequence of the ribosomal RNA (rrn) operons.</text>
</comment>
<dbReference type="eggNOG" id="COG0781">
    <property type="taxonomic scope" value="Bacteria"/>
</dbReference>
<protein>
    <recommendedName>
        <fullName evidence="6">Transcription antitermination protein NusB</fullName>
    </recommendedName>
    <alternativeName>
        <fullName evidence="6">Antitermination factor NusB</fullName>
    </alternativeName>
</protein>
<evidence type="ECO:0000256" key="2">
    <source>
        <dbReference type="ARBA" id="ARBA00022814"/>
    </source>
</evidence>
<evidence type="ECO:0000313" key="9">
    <source>
        <dbReference type="Proteomes" id="UP000004947"/>
    </source>
</evidence>